<dbReference type="InterPro" id="IPR013598">
    <property type="entry name" value="Exportin-1/Importin-b-like"/>
</dbReference>
<organism evidence="6 7">
    <name type="scientific">Durusdinium trenchii</name>
    <dbReference type="NCBI Taxonomy" id="1381693"/>
    <lineage>
        <taxon>Eukaryota</taxon>
        <taxon>Sar</taxon>
        <taxon>Alveolata</taxon>
        <taxon>Dinophyceae</taxon>
        <taxon>Suessiales</taxon>
        <taxon>Symbiodiniaceae</taxon>
        <taxon>Durusdinium</taxon>
    </lineage>
</organism>
<feature type="domain" description="Importin N-terminal" evidence="5">
    <location>
        <begin position="23"/>
        <end position="90"/>
    </location>
</feature>
<dbReference type="Proteomes" id="UP001642484">
    <property type="component" value="Unassembled WGS sequence"/>
</dbReference>
<evidence type="ECO:0000256" key="4">
    <source>
        <dbReference type="ARBA" id="ARBA00023242"/>
    </source>
</evidence>
<dbReference type="SUPFAM" id="SSF48371">
    <property type="entry name" value="ARM repeat"/>
    <property type="match status" value="1"/>
</dbReference>
<evidence type="ECO:0000256" key="2">
    <source>
        <dbReference type="ARBA" id="ARBA00007991"/>
    </source>
</evidence>
<dbReference type="PANTHER" id="PTHR12363:SF33">
    <property type="entry name" value="IMPORTIN-13"/>
    <property type="match status" value="1"/>
</dbReference>
<evidence type="ECO:0000256" key="3">
    <source>
        <dbReference type="ARBA" id="ARBA00022448"/>
    </source>
</evidence>
<dbReference type="Pfam" id="PF24139">
    <property type="entry name" value="TPR_TNPO3_IPO13_4th"/>
    <property type="match status" value="1"/>
</dbReference>
<gene>
    <name evidence="6" type="ORF">CCMP2556_LOCUS41023</name>
</gene>
<dbReference type="InterPro" id="IPR057941">
    <property type="entry name" value="TPR_TNPO3_IPO13_2nd"/>
</dbReference>
<dbReference type="EMBL" id="CAXAMN010024162">
    <property type="protein sequence ID" value="CAK9084306.1"/>
    <property type="molecule type" value="Genomic_DNA"/>
</dbReference>
<protein>
    <recommendedName>
        <fullName evidence="5">Importin N-terminal domain-containing protein</fullName>
    </recommendedName>
</protein>
<dbReference type="PANTHER" id="PTHR12363">
    <property type="entry name" value="TRANSPORTIN 3 AND IMPORTIN 13"/>
    <property type="match status" value="1"/>
</dbReference>
<dbReference type="InterPro" id="IPR011989">
    <property type="entry name" value="ARM-like"/>
</dbReference>
<sequence length="960" mass="108092">MEQVVNALQALYATSDPQTKKQADDWLTKFQQTPAAWQVSDTLLSQADAPMQFRFFAAQTMRTKVQFDFYELPADSYMSLRDSMLVHIDRFRAAEHQPIHTMLAIGLADLAIQMDHTWPNAVETLFQRFGQSPESYPTLLEVLRMLPEENNNYKLMTDSFKRESCSQRLQAATPQVVQFLLNLQCPTVQARRKVLECFLSWIKYTNLQASDIAQNPLIPECFKHVVSGGDLSETATDIIVELLRMCSSDISAYQPVIEVILSQLGTLRSKFETQLSRGMEVALDEQDSLLQVCRIYVEVGECLVPLVMTQCADAQIVSILQVILRCTDLPSEEISSIPLEFWHRLADEVCRHPETDVKIDQFQGVYLELLSASIRRCTLSTTQDPFLADDEIAAYRQRILGLVEDCLEVLTPNTALEHVLKSLLGGQQNGVVVQEAHFFVLTMVASRAEVREGSVLWQLIQSLPPLISATAPEGAERVDGAILHFTKKTAIELLGNLWQWVKTRPDFLRSSLEMISMLLMASDPPNSPNNMLERTKQVQQAASMAFKEICVGGKLHLQDLVPQLTQLYVSTIALPIRMHLFIVDGVGAVVASLNQEETFRSALEHLVTPLVQGLNTERERPVVLSEILDRLTTIIRQIHIREGSAKAACVGQLISSTFWPVIRQCLAQHPADSKLVEKSCRLLKHSMRCVPDLFKPNLSDVARTLVTAFQQHQHSSYLYSAEILAHTYAKDPEIVPVLTELFNQLSSIGLQCLMHSKDKLEEITELVEDFFGMFERYLRFAPRIVLEAPTLQPTMQLWSVAIFVQQKEAVEAIIAFIESVLSHIGETFKLGRRYADESKAKIGQLLQPHALQVAPGFVQAIFRLIAGVPTKYVQDSIPSILDHLRSAFSQEFPAWLEAALTQLPPSVGSKAELQKFGEHIIRGDDQRLYEAIQDLCYRCEQVVLRSRGQADATVAGRKKK</sequence>
<comment type="caution">
    <text evidence="6">The sequence shown here is derived from an EMBL/GenBank/DDBJ whole genome shotgun (WGS) entry which is preliminary data.</text>
</comment>
<dbReference type="InterPro" id="IPR051345">
    <property type="entry name" value="Importin_beta-like_NTR"/>
</dbReference>
<evidence type="ECO:0000313" key="7">
    <source>
        <dbReference type="Proteomes" id="UP001642484"/>
    </source>
</evidence>
<dbReference type="Pfam" id="PF03810">
    <property type="entry name" value="IBN_N"/>
    <property type="match status" value="1"/>
</dbReference>
<dbReference type="PROSITE" id="PS50166">
    <property type="entry name" value="IMPORTIN_B_NT"/>
    <property type="match status" value="1"/>
</dbReference>
<dbReference type="Gene3D" id="1.25.10.10">
    <property type="entry name" value="Leucine-rich Repeat Variant"/>
    <property type="match status" value="1"/>
</dbReference>
<evidence type="ECO:0000313" key="6">
    <source>
        <dbReference type="EMBL" id="CAK9084306.1"/>
    </source>
</evidence>
<evidence type="ECO:0000256" key="1">
    <source>
        <dbReference type="ARBA" id="ARBA00004123"/>
    </source>
</evidence>
<reference evidence="6 7" key="1">
    <citation type="submission" date="2024-02" db="EMBL/GenBank/DDBJ databases">
        <authorList>
            <person name="Chen Y."/>
            <person name="Shah S."/>
            <person name="Dougan E. K."/>
            <person name="Thang M."/>
            <person name="Chan C."/>
        </authorList>
    </citation>
    <scope>NUCLEOTIDE SEQUENCE [LARGE SCALE GENOMIC DNA]</scope>
</reference>
<accession>A0ABP0QAW2</accession>
<dbReference type="Pfam" id="PF24138">
    <property type="entry name" value="TPR_TNPO3_IPO13_2nd"/>
    <property type="match status" value="1"/>
</dbReference>
<dbReference type="InterPro" id="IPR016024">
    <property type="entry name" value="ARM-type_fold"/>
</dbReference>
<name>A0ABP0QAW2_9DINO</name>
<dbReference type="InterPro" id="IPR058537">
    <property type="entry name" value="TPR_TNPO3_IPO13_4th"/>
</dbReference>
<dbReference type="InterPro" id="IPR001494">
    <property type="entry name" value="Importin-beta_N"/>
</dbReference>
<comment type="subcellular location">
    <subcellularLocation>
        <location evidence="1">Nucleus</location>
    </subcellularLocation>
</comment>
<dbReference type="SMART" id="SM00913">
    <property type="entry name" value="IBN_N"/>
    <property type="match status" value="1"/>
</dbReference>
<comment type="similarity">
    <text evidence="2">Belongs to the importin beta family.</text>
</comment>
<keyword evidence="4" id="KW-0539">Nucleus</keyword>
<keyword evidence="7" id="KW-1185">Reference proteome</keyword>
<evidence type="ECO:0000259" key="5">
    <source>
        <dbReference type="PROSITE" id="PS50166"/>
    </source>
</evidence>
<proteinExistence type="inferred from homology"/>
<dbReference type="Pfam" id="PF08389">
    <property type="entry name" value="Xpo1"/>
    <property type="match status" value="1"/>
</dbReference>
<keyword evidence="3" id="KW-0813">Transport</keyword>